<feature type="compositionally biased region" description="Basic residues" evidence="1">
    <location>
        <begin position="22"/>
        <end position="37"/>
    </location>
</feature>
<keyword evidence="3" id="KW-1185">Reference proteome</keyword>
<comment type="caution">
    <text evidence="2">The sequence shown here is derived from an EMBL/GenBank/DDBJ whole genome shotgun (WGS) entry which is preliminary data.</text>
</comment>
<protein>
    <submittedName>
        <fullName evidence="2">Uncharacterized protein</fullName>
    </submittedName>
</protein>
<organism evidence="2 3">
    <name type="scientific">Micromonospora acroterricola</name>
    <dbReference type="NCBI Taxonomy" id="2202421"/>
    <lineage>
        <taxon>Bacteria</taxon>
        <taxon>Bacillati</taxon>
        <taxon>Actinomycetota</taxon>
        <taxon>Actinomycetes</taxon>
        <taxon>Micromonosporales</taxon>
        <taxon>Micromonosporaceae</taxon>
        <taxon>Micromonospora</taxon>
    </lineage>
</organism>
<sequence length="61" mass="6727">MPASSAGARSLPVAPGPSPTVRRLRRVRPCRPTRRPLPKYGHCQPHALALHSRPTRRPTSI</sequence>
<reference evidence="2 3" key="1">
    <citation type="submission" date="2018-05" db="EMBL/GenBank/DDBJ databases">
        <title>Micromonospora atacamensis sp. nov., a novel actinobacteria isolated from high altitude Atacama Desert soil.</title>
        <authorList>
            <person name="Carro L."/>
            <person name="Golinska P."/>
            <person name="Klenk H.-P."/>
            <person name="Goodfellow M."/>
        </authorList>
    </citation>
    <scope>NUCLEOTIDE SEQUENCE [LARGE SCALE GENOMIC DNA]</scope>
    <source>
        <strain evidence="2 3">5R2A7</strain>
    </source>
</reference>
<feature type="region of interest" description="Disordered" evidence="1">
    <location>
        <begin position="1"/>
        <end position="42"/>
    </location>
</feature>
<dbReference type="EMBL" id="QGKR01000133">
    <property type="protein sequence ID" value="PWR11501.1"/>
    <property type="molecule type" value="Genomic_DNA"/>
</dbReference>
<proteinExistence type="predicted"/>
<accession>A0A317D9F5</accession>
<evidence type="ECO:0000256" key="1">
    <source>
        <dbReference type="SAM" id="MobiDB-lite"/>
    </source>
</evidence>
<evidence type="ECO:0000313" key="2">
    <source>
        <dbReference type="EMBL" id="PWR11501.1"/>
    </source>
</evidence>
<name>A0A317D9F5_9ACTN</name>
<dbReference type="AlphaFoldDB" id="A0A317D9F5"/>
<evidence type="ECO:0000313" key="3">
    <source>
        <dbReference type="Proteomes" id="UP000245410"/>
    </source>
</evidence>
<dbReference type="Proteomes" id="UP000245410">
    <property type="component" value="Unassembled WGS sequence"/>
</dbReference>
<gene>
    <name evidence="2" type="ORF">DKT68_05595</name>
</gene>